<evidence type="ECO:0000313" key="3">
    <source>
        <dbReference type="EMBL" id="REF37729.1"/>
    </source>
</evidence>
<dbReference type="GO" id="GO:0016787">
    <property type="term" value="F:hydrolase activity"/>
    <property type="evidence" value="ECO:0007669"/>
    <property type="project" value="UniProtKB-KW"/>
</dbReference>
<organism evidence="3 4">
    <name type="scientific">Thermasporomyces composti</name>
    <dbReference type="NCBI Taxonomy" id="696763"/>
    <lineage>
        <taxon>Bacteria</taxon>
        <taxon>Bacillati</taxon>
        <taxon>Actinomycetota</taxon>
        <taxon>Actinomycetes</taxon>
        <taxon>Propionibacteriales</taxon>
        <taxon>Nocardioidaceae</taxon>
        <taxon>Thermasporomyces</taxon>
    </lineage>
</organism>
<dbReference type="SUPFAM" id="SSF52499">
    <property type="entry name" value="Isochorismatase-like hydrolases"/>
    <property type="match status" value="1"/>
</dbReference>
<dbReference type="RefSeq" id="WP_115851134.1">
    <property type="nucleotide sequence ID" value="NZ_QTUC01000001.1"/>
</dbReference>
<proteinExistence type="predicted"/>
<dbReference type="EMBL" id="QTUC01000001">
    <property type="protein sequence ID" value="REF37729.1"/>
    <property type="molecule type" value="Genomic_DNA"/>
</dbReference>
<gene>
    <name evidence="3" type="ORF">DFJ64_3182</name>
</gene>
<evidence type="ECO:0000259" key="2">
    <source>
        <dbReference type="Pfam" id="PF00857"/>
    </source>
</evidence>
<dbReference type="Gene3D" id="3.40.50.850">
    <property type="entry name" value="Isochorismatase-like"/>
    <property type="match status" value="1"/>
</dbReference>
<feature type="domain" description="Isochorismatase-like" evidence="2">
    <location>
        <begin position="68"/>
        <end position="222"/>
    </location>
</feature>
<dbReference type="InterPro" id="IPR036380">
    <property type="entry name" value="Isochorismatase-like_sf"/>
</dbReference>
<reference evidence="3 4" key="1">
    <citation type="submission" date="2018-08" db="EMBL/GenBank/DDBJ databases">
        <title>Sequencing the genomes of 1000 actinobacteria strains.</title>
        <authorList>
            <person name="Klenk H.-P."/>
        </authorList>
    </citation>
    <scope>NUCLEOTIDE SEQUENCE [LARGE SCALE GENOMIC DNA]</scope>
    <source>
        <strain evidence="3 4">DSM 22891</strain>
    </source>
</reference>
<accession>A0A3D9V8D1</accession>
<evidence type="ECO:0000256" key="1">
    <source>
        <dbReference type="ARBA" id="ARBA00022801"/>
    </source>
</evidence>
<dbReference type="Pfam" id="PF00857">
    <property type="entry name" value="Isochorismatase"/>
    <property type="match status" value="1"/>
</dbReference>
<dbReference type="PANTHER" id="PTHR43540:SF1">
    <property type="entry name" value="ISOCHORISMATASE HYDROLASE"/>
    <property type="match status" value="1"/>
</dbReference>
<evidence type="ECO:0000313" key="4">
    <source>
        <dbReference type="Proteomes" id="UP000256485"/>
    </source>
</evidence>
<dbReference type="AlphaFoldDB" id="A0A3D9V8D1"/>
<dbReference type="Proteomes" id="UP000256485">
    <property type="component" value="Unassembled WGS sequence"/>
</dbReference>
<sequence length="241" mass="26019">MTRIWDAYLTEQDKAHLAASGERPPFGFGESPVVLSIDNYRAVVGDEPQPLLESIKTWPSSTGLAGWKALAQIEKLFARAREVGIPIVHITGLSPAESGVASWGRGRGVPGPKDAAALDREARRFDIVEQAAPLPGEAVLRKTAPSAFFGTPLMAHLNAIGADTLIVCGESTSGCVRASVVDARSYRFRVVVVEECVYDRHEACHAINLFDMNQKYADVLPLADVLAWMDKYAAAKRSTAA</sequence>
<name>A0A3D9V8D1_THECX</name>
<keyword evidence="4" id="KW-1185">Reference proteome</keyword>
<dbReference type="OrthoDB" id="7500697at2"/>
<comment type="caution">
    <text evidence="3">The sequence shown here is derived from an EMBL/GenBank/DDBJ whole genome shotgun (WGS) entry which is preliminary data.</text>
</comment>
<dbReference type="InterPro" id="IPR050272">
    <property type="entry name" value="Isochorismatase-like_hydrls"/>
</dbReference>
<dbReference type="InterPro" id="IPR000868">
    <property type="entry name" value="Isochorismatase-like_dom"/>
</dbReference>
<keyword evidence="1" id="KW-0378">Hydrolase</keyword>
<dbReference type="PANTHER" id="PTHR43540">
    <property type="entry name" value="PEROXYUREIDOACRYLATE/UREIDOACRYLATE AMIDOHYDROLASE-RELATED"/>
    <property type="match status" value="1"/>
</dbReference>
<protein>
    <submittedName>
        <fullName evidence="3">Nicotinamidase-related amidase</fullName>
    </submittedName>
</protein>